<dbReference type="PANTHER" id="PTHR33116:SF66">
    <property type="entry name" value="REVERSE TRANSCRIPTASE ZINC-BINDING DOMAIN-CONTAINING PROTEIN"/>
    <property type="match status" value="1"/>
</dbReference>
<protein>
    <submittedName>
        <fullName evidence="1">Uncharacterized protein</fullName>
    </submittedName>
</protein>
<dbReference type="PANTHER" id="PTHR33116">
    <property type="entry name" value="REVERSE TRANSCRIPTASE ZINC-BINDING DOMAIN-CONTAINING PROTEIN-RELATED-RELATED"/>
    <property type="match status" value="1"/>
</dbReference>
<evidence type="ECO:0000313" key="1">
    <source>
        <dbReference type="EMBL" id="WMV41420.1"/>
    </source>
</evidence>
<gene>
    <name evidence="1" type="ORF">MTR67_034805</name>
</gene>
<dbReference type="Proteomes" id="UP001234989">
    <property type="component" value="Chromosome 8"/>
</dbReference>
<reference evidence="1" key="1">
    <citation type="submission" date="2023-08" db="EMBL/GenBank/DDBJ databases">
        <title>A de novo genome assembly of Solanum verrucosum Schlechtendal, a Mexican diploid species geographically isolated from the other diploid A-genome species in potato relatives.</title>
        <authorList>
            <person name="Hosaka K."/>
        </authorList>
    </citation>
    <scope>NUCLEOTIDE SEQUENCE</scope>
    <source>
        <tissue evidence="1">Young leaves</tissue>
    </source>
</reference>
<proteinExistence type="predicted"/>
<keyword evidence="2" id="KW-1185">Reference proteome</keyword>
<accession>A0AAF0ZKV2</accession>
<name>A0AAF0ZKV2_SOLVR</name>
<dbReference type="AlphaFoldDB" id="A0AAF0ZKV2"/>
<sequence length="69" mass="7857">MLRANTDKSCIYMTGVEPRLRQEILDYLGYQEGELPFKYLGIPLSSKKFIVAQCLPIVEKITANHVLVT</sequence>
<dbReference type="EMBL" id="CP133619">
    <property type="protein sequence ID" value="WMV41420.1"/>
    <property type="molecule type" value="Genomic_DNA"/>
</dbReference>
<organism evidence="1 2">
    <name type="scientific">Solanum verrucosum</name>
    <dbReference type="NCBI Taxonomy" id="315347"/>
    <lineage>
        <taxon>Eukaryota</taxon>
        <taxon>Viridiplantae</taxon>
        <taxon>Streptophyta</taxon>
        <taxon>Embryophyta</taxon>
        <taxon>Tracheophyta</taxon>
        <taxon>Spermatophyta</taxon>
        <taxon>Magnoliopsida</taxon>
        <taxon>eudicotyledons</taxon>
        <taxon>Gunneridae</taxon>
        <taxon>Pentapetalae</taxon>
        <taxon>asterids</taxon>
        <taxon>lamiids</taxon>
        <taxon>Solanales</taxon>
        <taxon>Solanaceae</taxon>
        <taxon>Solanoideae</taxon>
        <taxon>Solaneae</taxon>
        <taxon>Solanum</taxon>
    </lineage>
</organism>
<evidence type="ECO:0000313" key="2">
    <source>
        <dbReference type="Proteomes" id="UP001234989"/>
    </source>
</evidence>